<name>A0A9D3Y1K5_DREPO</name>
<dbReference type="Proteomes" id="UP000828390">
    <property type="component" value="Unassembled WGS sequence"/>
</dbReference>
<evidence type="ECO:0000313" key="1">
    <source>
        <dbReference type="EMBL" id="KAH3691391.1"/>
    </source>
</evidence>
<proteinExistence type="predicted"/>
<gene>
    <name evidence="1" type="ORF">DPMN_194025</name>
</gene>
<sequence>MRNVQVHEWQSFQQTKVVVCKTVDCDGWRNDMKQCSSARRQSHGPRQLPWWTLHSKERANDKVELTLV</sequence>
<evidence type="ECO:0000313" key="2">
    <source>
        <dbReference type="Proteomes" id="UP000828390"/>
    </source>
</evidence>
<dbReference type="AlphaFoldDB" id="A0A9D3Y1K5"/>
<protein>
    <submittedName>
        <fullName evidence="1">Uncharacterized protein</fullName>
    </submittedName>
</protein>
<dbReference type="EMBL" id="JAIWYP010000037">
    <property type="protein sequence ID" value="KAH3691391.1"/>
    <property type="molecule type" value="Genomic_DNA"/>
</dbReference>
<comment type="caution">
    <text evidence="1">The sequence shown here is derived from an EMBL/GenBank/DDBJ whole genome shotgun (WGS) entry which is preliminary data.</text>
</comment>
<reference evidence="1" key="2">
    <citation type="submission" date="2020-11" db="EMBL/GenBank/DDBJ databases">
        <authorList>
            <person name="McCartney M.A."/>
            <person name="Auch B."/>
            <person name="Kono T."/>
            <person name="Mallez S."/>
            <person name="Becker A."/>
            <person name="Gohl D.M."/>
            <person name="Silverstein K.A.T."/>
            <person name="Koren S."/>
            <person name="Bechman K.B."/>
            <person name="Herman A."/>
            <person name="Abrahante J.E."/>
            <person name="Garbe J."/>
        </authorList>
    </citation>
    <scope>NUCLEOTIDE SEQUENCE</scope>
    <source>
        <strain evidence="1">Duluth1</strain>
        <tissue evidence="1">Whole animal</tissue>
    </source>
</reference>
<keyword evidence="2" id="KW-1185">Reference proteome</keyword>
<accession>A0A9D3Y1K5</accession>
<organism evidence="1 2">
    <name type="scientific">Dreissena polymorpha</name>
    <name type="common">Zebra mussel</name>
    <name type="synonym">Mytilus polymorpha</name>
    <dbReference type="NCBI Taxonomy" id="45954"/>
    <lineage>
        <taxon>Eukaryota</taxon>
        <taxon>Metazoa</taxon>
        <taxon>Spiralia</taxon>
        <taxon>Lophotrochozoa</taxon>
        <taxon>Mollusca</taxon>
        <taxon>Bivalvia</taxon>
        <taxon>Autobranchia</taxon>
        <taxon>Heteroconchia</taxon>
        <taxon>Euheterodonta</taxon>
        <taxon>Imparidentia</taxon>
        <taxon>Neoheterodontei</taxon>
        <taxon>Myida</taxon>
        <taxon>Dreissenoidea</taxon>
        <taxon>Dreissenidae</taxon>
        <taxon>Dreissena</taxon>
    </lineage>
</organism>
<reference evidence="1" key="1">
    <citation type="journal article" date="2019" name="bioRxiv">
        <title>The Genome of the Zebra Mussel, Dreissena polymorpha: A Resource for Invasive Species Research.</title>
        <authorList>
            <person name="McCartney M.A."/>
            <person name="Auch B."/>
            <person name="Kono T."/>
            <person name="Mallez S."/>
            <person name="Zhang Y."/>
            <person name="Obille A."/>
            <person name="Becker A."/>
            <person name="Abrahante J.E."/>
            <person name="Garbe J."/>
            <person name="Badalamenti J.P."/>
            <person name="Herman A."/>
            <person name="Mangelson H."/>
            <person name="Liachko I."/>
            <person name="Sullivan S."/>
            <person name="Sone E.D."/>
            <person name="Koren S."/>
            <person name="Silverstein K.A.T."/>
            <person name="Beckman K.B."/>
            <person name="Gohl D.M."/>
        </authorList>
    </citation>
    <scope>NUCLEOTIDE SEQUENCE</scope>
    <source>
        <strain evidence="1">Duluth1</strain>
        <tissue evidence="1">Whole animal</tissue>
    </source>
</reference>